<dbReference type="Pfam" id="PF01225">
    <property type="entry name" value="Mur_ligase"/>
    <property type="match status" value="1"/>
</dbReference>
<dbReference type="Gene3D" id="3.90.190.20">
    <property type="entry name" value="Mur ligase, C-terminal domain"/>
    <property type="match status" value="1"/>
</dbReference>
<dbReference type="PANTHER" id="PTHR23135">
    <property type="entry name" value="MUR LIGASE FAMILY MEMBER"/>
    <property type="match status" value="1"/>
</dbReference>
<comment type="PTM">
    <text evidence="7">Carboxylation is probably crucial for Mg(2+) binding and, consequently, for the gamma-phosphate positioning of ATP.</text>
</comment>
<gene>
    <name evidence="7" type="primary">murE</name>
    <name evidence="12" type="ORF">Trichorick_00245</name>
</gene>
<keyword evidence="7" id="KW-0460">Magnesium</keyword>
<feature type="binding site" evidence="7">
    <location>
        <position position="452"/>
    </location>
    <ligand>
        <name>meso-2,6-diaminopimelate</name>
        <dbReference type="ChEBI" id="CHEBI:57791"/>
    </ligand>
</feature>
<comment type="subcellular location">
    <subcellularLocation>
        <location evidence="7 8">Cytoplasm</location>
    </subcellularLocation>
</comment>
<sequence>MKYKLQQLFKEYNIIGLSFDSRSVKPGDAFFAIVGEHVNGNHYLQQAFNAGAQLVITDDPEQLLDQRIVCVDDVRIALSYASSIFYPKIPEHLIAVTGTNGKTSVVAYIRQLFGLLGQRSASIGTLGIELNREINNNIDTKGLTTVDVLTFRKILNDLADNNINYVAFEASSHGLQQKRIYDIPVIAAGFTSFSQDHLDYHLTMDEYLNAKLKLFTENLLPDGIAVINADIVNIDFIKSYLNEQKIQVITVGTSGDVRIIKANSTVNRQAIEFSYLGEIYNIYTEIIGSFQGINLLIAAILVHQAGFVFADIVKKLPLIRAVRGRLERVTDKSHSFHIFVDYAHTPDALANSLLELKKLLTGSGKLKVVFGCGGNRDQLKRPIMGKIAAEIADVVIITDDNPRDEDPAAIRQEILAEAKSAIEIPNRKQAIIDTVKWLQAEDILLIAGKGHENYQIIGNQVIAMDDVEIARQALGLKV</sequence>
<dbReference type="PANTHER" id="PTHR23135:SF4">
    <property type="entry name" value="UDP-N-ACETYLMURAMOYL-L-ALANYL-D-GLUTAMATE--2,6-DIAMINOPIMELATE LIGASE MURE HOMOLOG, CHLOROPLASTIC"/>
    <property type="match status" value="1"/>
</dbReference>
<evidence type="ECO:0000256" key="4">
    <source>
        <dbReference type="ARBA" id="ARBA00022984"/>
    </source>
</evidence>
<name>A0ABZ0UTF7_9RICK</name>
<feature type="binding site" evidence="7">
    <location>
        <position position="376"/>
    </location>
    <ligand>
        <name>meso-2,6-diaminopimelate</name>
        <dbReference type="ChEBI" id="CHEBI:57791"/>
    </ligand>
</feature>
<feature type="binding site" evidence="7">
    <location>
        <position position="21"/>
    </location>
    <ligand>
        <name>UDP-N-acetyl-alpha-D-muramoyl-L-alanyl-D-glutamate</name>
        <dbReference type="ChEBI" id="CHEBI:83900"/>
    </ligand>
</feature>
<feature type="binding site" evidence="7">
    <location>
        <begin position="98"/>
        <end position="104"/>
    </location>
    <ligand>
        <name>ATP</name>
        <dbReference type="ChEBI" id="CHEBI:30616"/>
    </ligand>
</feature>
<evidence type="ECO:0000313" key="13">
    <source>
        <dbReference type="Proteomes" id="UP001326613"/>
    </source>
</evidence>
<organism evidence="12 13">
    <name type="scientific">Candidatus Trichorickettsia mobilis</name>
    <dbReference type="NCBI Taxonomy" id="1346319"/>
    <lineage>
        <taxon>Bacteria</taxon>
        <taxon>Pseudomonadati</taxon>
        <taxon>Pseudomonadota</taxon>
        <taxon>Alphaproteobacteria</taxon>
        <taxon>Rickettsiales</taxon>
        <taxon>Rickettsiaceae</taxon>
        <taxon>Rickettsieae</taxon>
        <taxon>Candidatus Trichorickettsia</taxon>
    </lineage>
</organism>
<keyword evidence="6 7" id="KW-0961">Cell wall biogenesis/degradation</keyword>
<evidence type="ECO:0000256" key="3">
    <source>
        <dbReference type="ARBA" id="ARBA00022960"/>
    </source>
</evidence>
<dbReference type="EMBL" id="CP112932">
    <property type="protein sequence ID" value="WPY00372.1"/>
    <property type="molecule type" value="Genomic_DNA"/>
</dbReference>
<keyword evidence="5 7" id="KW-0131">Cell cycle</keyword>
<feature type="short sequence motif" description="Meso-diaminopimelate recognition motif" evidence="7">
    <location>
        <begin position="400"/>
        <end position="403"/>
    </location>
</feature>
<feature type="domain" description="Mur ligase N-terminal catalytic" evidence="9">
    <location>
        <begin position="14"/>
        <end position="64"/>
    </location>
</feature>
<comment type="function">
    <text evidence="7">Catalyzes the addition of meso-diaminopimelic acid to the nucleotide precursor UDP-N-acetylmuramoyl-L-alanyl-D-glutamate (UMAG) in the biosynthesis of bacterial cell-wall peptidoglycan.</text>
</comment>
<feature type="domain" description="Mur ligase C-terminal" evidence="10">
    <location>
        <begin position="324"/>
        <end position="450"/>
    </location>
</feature>
<dbReference type="EC" id="6.3.2.13" evidence="7"/>
<feature type="binding site" evidence="7">
    <location>
        <begin position="400"/>
        <end position="403"/>
    </location>
    <ligand>
        <name>meso-2,6-diaminopimelate</name>
        <dbReference type="ChEBI" id="CHEBI:57791"/>
    </ligand>
</feature>
<dbReference type="NCBIfam" id="TIGR01085">
    <property type="entry name" value="murE"/>
    <property type="match status" value="1"/>
</dbReference>
<comment type="cofactor">
    <cofactor evidence="7">
        <name>Mg(2+)</name>
        <dbReference type="ChEBI" id="CHEBI:18420"/>
    </cofactor>
</comment>
<feature type="binding site" evidence="7">
    <location>
        <position position="171"/>
    </location>
    <ligand>
        <name>UDP-N-acetyl-alpha-D-muramoyl-L-alanyl-D-glutamate</name>
        <dbReference type="ChEBI" id="CHEBI:83900"/>
    </ligand>
</feature>
<evidence type="ECO:0000259" key="9">
    <source>
        <dbReference type="Pfam" id="PF01225"/>
    </source>
</evidence>
<keyword evidence="7 12" id="KW-0436">Ligase</keyword>
<reference evidence="12 13" key="1">
    <citation type="submission" date="2022-10" db="EMBL/GenBank/DDBJ databases">
        <title>Host association and intracellularity evolved multiple times independently in the Rickettsiales.</title>
        <authorList>
            <person name="Castelli M."/>
            <person name="Nardi T."/>
            <person name="Gammuto L."/>
            <person name="Bellinzona G."/>
            <person name="Sabaneyeva E."/>
            <person name="Potekhin A."/>
            <person name="Serra V."/>
            <person name="Petroni G."/>
            <person name="Sassera D."/>
        </authorList>
    </citation>
    <scope>NUCLEOTIDE SEQUENCE [LARGE SCALE GENOMIC DNA]</scope>
    <source>
        <strain evidence="12 13">Kr 154-4</strain>
    </source>
</reference>
<keyword evidence="7" id="KW-0547">Nucleotide-binding</keyword>
<dbReference type="Gene3D" id="3.40.1390.10">
    <property type="entry name" value="MurE/MurF, N-terminal domain"/>
    <property type="match status" value="1"/>
</dbReference>
<comment type="pathway">
    <text evidence="7 8">Cell wall biogenesis; peptidoglycan biosynthesis.</text>
</comment>
<dbReference type="InterPro" id="IPR036615">
    <property type="entry name" value="Mur_ligase_C_dom_sf"/>
</dbReference>
<dbReference type="Proteomes" id="UP001326613">
    <property type="component" value="Chromosome"/>
</dbReference>
<proteinExistence type="inferred from homology"/>
<dbReference type="InterPro" id="IPR000713">
    <property type="entry name" value="Mur_ligase_N"/>
</dbReference>
<dbReference type="RefSeq" id="WP_323738447.1">
    <property type="nucleotide sequence ID" value="NZ_CP112932.1"/>
</dbReference>
<dbReference type="InterPro" id="IPR004101">
    <property type="entry name" value="Mur_ligase_C"/>
</dbReference>
<feature type="domain" description="Mur ligase central" evidence="11">
    <location>
        <begin position="96"/>
        <end position="301"/>
    </location>
</feature>
<protein>
    <recommendedName>
        <fullName evidence="7">UDP-N-acetylmuramoyl-L-alanyl-D-glutamate--2,6-diaminopimelate ligase</fullName>
        <ecNumber evidence="7">6.3.2.13</ecNumber>
    </recommendedName>
    <alternativeName>
        <fullName evidence="7">Meso-A2pm-adding enzyme</fullName>
    </alternativeName>
    <alternativeName>
        <fullName evidence="7">Meso-diaminopimelate-adding enzyme</fullName>
    </alternativeName>
    <alternativeName>
        <fullName evidence="7">UDP-MurNAc-L-Ala-D-Glu:meso-diaminopimelate ligase</fullName>
    </alternativeName>
    <alternativeName>
        <fullName evidence="7">UDP-MurNAc-tripeptide synthetase</fullName>
    </alternativeName>
    <alternativeName>
        <fullName evidence="7">UDP-N-acetylmuramyl-tripeptide synthetase</fullName>
    </alternativeName>
</protein>
<dbReference type="InterPro" id="IPR035911">
    <property type="entry name" value="MurE/MurF_N"/>
</dbReference>
<dbReference type="InterPro" id="IPR036565">
    <property type="entry name" value="Mur-like_cat_sf"/>
</dbReference>
<comment type="caution">
    <text evidence="7">Lacks conserved residue(s) required for the propagation of feature annotation.</text>
</comment>
<feature type="binding site" evidence="7">
    <location>
        <position position="448"/>
    </location>
    <ligand>
        <name>meso-2,6-diaminopimelate</name>
        <dbReference type="ChEBI" id="CHEBI:57791"/>
    </ligand>
</feature>
<feature type="binding site" evidence="7">
    <location>
        <begin position="144"/>
        <end position="145"/>
    </location>
    <ligand>
        <name>UDP-N-acetyl-alpha-D-muramoyl-L-alanyl-D-glutamate</name>
        <dbReference type="ChEBI" id="CHEBI:83900"/>
    </ligand>
</feature>
<dbReference type="HAMAP" id="MF_00208">
    <property type="entry name" value="MurE"/>
    <property type="match status" value="1"/>
</dbReference>
<evidence type="ECO:0000259" key="11">
    <source>
        <dbReference type="Pfam" id="PF08245"/>
    </source>
</evidence>
<keyword evidence="7" id="KW-0067">ATP-binding</keyword>
<feature type="modified residue" description="N6-carboxylysine" evidence="7">
    <location>
        <position position="211"/>
    </location>
</feature>
<dbReference type="SUPFAM" id="SSF53623">
    <property type="entry name" value="MurD-like peptide ligases, catalytic domain"/>
    <property type="match status" value="1"/>
</dbReference>
<evidence type="ECO:0000313" key="12">
    <source>
        <dbReference type="EMBL" id="WPY00372.1"/>
    </source>
</evidence>
<keyword evidence="13" id="KW-1185">Reference proteome</keyword>
<comment type="similarity">
    <text evidence="1 7">Belongs to the MurCDEF family. MurE subfamily.</text>
</comment>
<evidence type="ECO:0000256" key="2">
    <source>
        <dbReference type="ARBA" id="ARBA00022618"/>
    </source>
</evidence>
<keyword evidence="3 7" id="KW-0133">Cell shape</keyword>
<dbReference type="InterPro" id="IPR005761">
    <property type="entry name" value="UDP-N-AcMur-Glu-dNH2Pim_ligase"/>
</dbReference>
<evidence type="ECO:0000256" key="8">
    <source>
        <dbReference type="RuleBase" id="RU004135"/>
    </source>
</evidence>
<evidence type="ECO:0000256" key="1">
    <source>
        <dbReference type="ARBA" id="ARBA00005898"/>
    </source>
</evidence>
<accession>A0ABZ0UTF7</accession>
<dbReference type="SUPFAM" id="SSF63418">
    <property type="entry name" value="MurE/MurF N-terminal domain"/>
    <property type="match status" value="1"/>
</dbReference>
<keyword evidence="4 7" id="KW-0573">Peptidoglycan synthesis</keyword>
<feature type="binding site" evidence="7">
    <location>
        <position position="177"/>
    </location>
    <ligand>
        <name>UDP-N-acetyl-alpha-D-muramoyl-L-alanyl-D-glutamate</name>
        <dbReference type="ChEBI" id="CHEBI:83900"/>
    </ligand>
</feature>
<dbReference type="Pfam" id="PF02875">
    <property type="entry name" value="Mur_ligase_C"/>
    <property type="match status" value="1"/>
</dbReference>
<evidence type="ECO:0000256" key="7">
    <source>
        <dbReference type="HAMAP-Rule" id="MF_00208"/>
    </source>
</evidence>
<dbReference type="NCBIfam" id="NF001126">
    <property type="entry name" value="PRK00139.1-4"/>
    <property type="match status" value="1"/>
</dbReference>
<dbReference type="GO" id="GO:0016874">
    <property type="term" value="F:ligase activity"/>
    <property type="evidence" value="ECO:0007669"/>
    <property type="project" value="UniProtKB-KW"/>
</dbReference>
<dbReference type="Gene3D" id="3.40.1190.10">
    <property type="entry name" value="Mur-like, catalytic domain"/>
    <property type="match status" value="1"/>
</dbReference>
<keyword evidence="7" id="KW-0963">Cytoplasm</keyword>
<evidence type="ECO:0000256" key="5">
    <source>
        <dbReference type="ARBA" id="ARBA00023306"/>
    </source>
</evidence>
<dbReference type="Pfam" id="PF08245">
    <property type="entry name" value="Mur_ligase_M"/>
    <property type="match status" value="1"/>
</dbReference>
<dbReference type="SUPFAM" id="SSF53244">
    <property type="entry name" value="MurD-like peptide ligases, peptide-binding domain"/>
    <property type="match status" value="1"/>
</dbReference>
<feature type="binding site" evidence="7">
    <location>
        <position position="179"/>
    </location>
    <ligand>
        <name>UDP-N-acetyl-alpha-D-muramoyl-L-alanyl-D-glutamate</name>
        <dbReference type="ChEBI" id="CHEBI:83900"/>
    </ligand>
</feature>
<evidence type="ECO:0000256" key="6">
    <source>
        <dbReference type="ARBA" id="ARBA00023316"/>
    </source>
</evidence>
<evidence type="ECO:0000259" key="10">
    <source>
        <dbReference type="Pfam" id="PF02875"/>
    </source>
</evidence>
<keyword evidence="2 7" id="KW-0132">Cell division</keyword>
<dbReference type="InterPro" id="IPR013221">
    <property type="entry name" value="Mur_ligase_cen"/>
</dbReference>
<comment type="catalytic activity">
    <reaction evidence="7">
        <text>UDP-N-acetyl-alpha-D-muramoyl-L-alanyl-D-glutamate + meso-2,6-diaminopimelate + ATP = UDP-N-acetyl-alpha-D-muramoyl-L-alanyl-gamma-D-glutamyl-meso-2,6-diaminopimelate + ADP + phosphate + H(+)</text>
        <dbReference type="Rhea" id="RHEA:23676"/>
        <dbReference type="ChEBI" id="CHEBI:15378"/>
        <dbReference type="ChEBI" id="CHEBI:30616"/>
        <dbReference type="ChEBI" id="CHEBI:43474"/>
        <dbReference type="ChEBI" id="CHEBI:57791"/>
        <dbReference type="ChEBI" id="CHEBI:83900"/>
        <dbReference type="ChEBI" id="CHEBI:83905"/>
        <dbReference type="ChEBI" id="CHEBI:456216"/>
        <dbReference type="EC" id="6.3.2.13"/>
    </reaction>
</comment>
<dbReference type="NCBIfam" id="NF001124">
    <property type="entry name" value="PRK00139.1-2"/>
    <property type="match status" value="1"/>
</dbReference>